<dbReference type="SUPFAM" id="SSF53697">
    <property type="entry name" value="SIS domain"/>
    <property type="match status" value="1"/>
</dbReference>
<dbReference type="Gene3D" id="3.60.20.10">
    <property type="entry name" value="Glutamine Phosphoribosylpyrophosphate, subunit 1, domain 1"/>
    <property type="match status" value="1"/>
</dbReference>
<organism evidence="10 11">
    <name type="scientific">Candidatus Fokinia crypta</name>
    <dbReference type="NCBI Taxonomy" id="1920990"/>
    <lineage>
        <taxon>Bacteria</taxon>
        <taxon>Pseudomonadati</taxon>
        <taxon>Pseudomonadota</taxon>
        <taxon>Alphaproteobacteria</taxon>
        <taxon>Rickettsiales</taxon>
        <taxon>Candidatus Midichloriaceae</taxon>
        <taxon>Candidatus Fokinia</taxon>
    </lineage>
</organism>
<dbReference type="Pfam" id="PF01380">
    <property type="entry name" value="SIS"/>
    <property type="match status" value="2"/>
</dbReference>
<evidence type="ECO:0000313" key="10">
    <source>
        <dbReference type="EMBL" id="WPX97935.1"/>
    </source>
</evidence>
<evidence type="ECO:0000256" key="7">
    <source>
        <dbReference type="ARBA" id="ARBA00022962"/>
    </source>
</evidence>
<dbReference type="InterPro" id="IPR017932">
    <property type="entry name" value="GATase_2_dom"/>
</dbReference>
<dbReference type="GO" id="GO:0008483">
    <property type="term" value="F:transaminase activity"/>
    <property type="evidence" value="ECO:0007669"/>
    <property type="project" value="UniProtKB-KW"/>
</dbReference>
<evidence type="ECO:0000313" key="11">
    <source>
        <dbReference type="Proteomes" id="UP001325140"/>
    </source>
</evidence>
<dbReference type="InterPro" id="IPR035490">
    <property type="entry name" value="GlmS/FrlB_SIS"/>
</dbReference>
<keyword evidence="11" id="KW-1185">Reference proteome</keyword>
<dbReference type="InterPro" id="IPR046348">
    <property type="entry name" value="SIS_dom_sf"/>
</dbReference>
<sequence length="609" mass="67746">MCGIIGIFDKSIRKNKNSDHSILNRLCTALHLIEYRGYDSCGVAVFSSFSDVEPKLIKTVGEVKNLEVKLKSPNEDELFHYNIGIAHTRWATHGTVTEANAHPIKANGIYIVHNGVLENYHALKSTITSTYKLLSDTDTEVIAVLLDKEMEGNKTLMEAAIATLNYIRGTGSYIAVSYNHAAMVVTCMGTPMIIGKTDNDDFYIVSDVLAFPESVTSIYHMKMNEVFHVTSNGYTLYSKQCESSISLNLSPFKVENVPQIHHNSYSTHTEKEVYEQIDIVDSMHVDVMQKLLTLNIDITRYSEIVMIGCGSSFNACNLVKELILERNVNCVIKAEIASEFSIKKHPPHNNALYILVSQSGETADTIKCLELIGGCDTLGIVNRLHSRLARSTKYLMHVDIGVEVGVASTKSFTSHLIVLSMLFDTLFHNKTSESEYGIISQNIRDMLKLWSDVKDALVILLNSGINKILIIGKGISYYSGIECALKIKELTYIPTEAIPSGELKHGHIALVDEKTLVIAFLDEYRDKVRNNVQEVLARKGNVIAFDSNQQMDDDNVGFTTFNIHNTSKVPFSTPLLNIIIGQMIAISIAQILELNVDKPRNLAKSVTVE</sequence>
<dbReference type="Pfam" id="PF13522">
    <property type="entry name" value="GATase_6"/>
    <property type="match status" value="1"/>
</dbReference>
<evidence type="ECO:0000256" key="5">
    <source>
        <dbReference type="ARBA" id="ARBA00022679"/>
    </source>
</evidence>
<evidence type="ECO:0000256" key="3">
    <source>
        <dbReference type="ARBA" id="ARBA00016090"/>
    </source>
</evidence>
<dbReference type="CDD" id="cd05009">
    <property type="entry name" value="SIS_GlmS_GlmD_2"/>
    <property type="match status" value="1"/>
</dbReference>
<keyword evidence="6" id="KW-0677">Repeat</keyword>
<dbReference type="InterPro" id="IPR029055">
    <property type="entry name" value="Ntn_hydrolases_N"/>
</dbReference>
<dbReference type="EC" id="2.6.1.16" evidence="2"/>
<feature type="domain" description="Glutamine amidotransferase type-2" evidence="8">
    <location>
        <begin position="2"/>
        <end position="232"/>
    </location>
</feature>
<evidence type="ECO:0000259" key="9">
    <source>
        <dbReference type="PROSITE" id="PS51464"/>
    </source>
</evidence>
<dbReference type="PROSITE" id="PS51278">
    <property type="entry name" value="GATASE_TYPE_2"/>
    <property type="match status" value="1"/>
</dbReference>
<dbReference type="PANTHER" id="PTHR10937">
    <property type="entry name" value="GLUCOSAMINE--FRUCTOSE-6-PHOSPHATE AMINOTRANSFERASE, ISOMERIZING"/>
    <property type="match status" value="1"/>
</dbReference>
<dbReference type="Gene3D" id="3.40.50.10490">
    <property type="entry name" value="Glucose-6-phosphate isomerase like protein, domain 1"/>
    <property type="match status" value="2"/>
</dbReference>
<dbReference type="PANTHER" id="PTHR10937:SF0">
    <property type="entry name" value="GLUTAMINE--FRUCTOSE-6-PHOSPHATE TRANSAMINASE (ISOMERIZING)"/>
    <property type="match status" value="1"/>
</dbReference>
<dbReference type="Proteomes" id="UP001325140">
    <property type="component" value="Chromosome"/>
</dbReference>
<evidence type="ECO:0000256" key="2">
    <source>
        <dbReference type="ARBA" id="ARBA00012916"/>
    </source>
</evidence>
<dbReference type="InterPro" id="IPR035466">
    <property type="entry name" value="GlmS/AgaS_SIS"/>
</dbReference>
<comment type="catalytic activity">
    <reaction evidence="1">
        <text>D-fructose 6-phosphate + L-glutamine = D-glucosamine 6-phosphate + L-glutamate</text>
        <dbReference type="Rhea" id="RHEA:13237"/>
        <dbReference type="ChEBI" id="CHEBI:29985"/>
        <dbReference type="ChEBI" id="CHEBI:58359"/>
        <dbReference type="ChEBI" id="CHEBI:58725"/>
        <dbReference type="ChEBI" id="CHEBI:61527"/>
        <dbReference type="EC" id="2.6.1.16"/>
    </reaction>
</comment>
<name>A0ABZ0USP2_9RICK</name>
<evidence type="ECO:0000256" key="1">
    <source>
        <dbReference type="ARBA" id="ARBA00001031"/>
    </source>
</evidence>
<proteinExistence type="predicted"/>
<gene>
    <name evidence="10" type="ORF">Fokcrypt_00459</name>
</gene>
<keyword evidence="5" id="KW-0808">Transferase</keyword>
<dbReference type="CDD" id="cd05008">
    <property type="entry name" value="SIS_GlmS_GlmD_1"/>
    <property type="match status" value="1"/>
</dbReference>
<dbReference type="SUPFAM" id="SSF56235">
    <property type="entry name" value="N-terminal nucleophile aminohydrolases (Ntn hydrolases)"/>
    <property type="match status" value="1"/>
</dbReference>
<accession>A0ABZ0USP2</accession>
<protein>
    <recommendedName>
        <fullName evidence="3">Glutamine--fructose-6-phosphate aminotransferase [isomerizing]</fullName>
        <ecNumber evidence="2">2.6.1.16</ecNumber>
    </recommendedName>
</protein>
<feature type="domain" description="SIS" evidence="9">
    <location>
        <begin position="294"/>
        <end position="432"/>
    </location>
</feature>
<dbReference type="RefSeq" id="WP_323721914.1">
    <property type="nucleotide sequence ID" value="NZ_CP110343.1"/>
</dbReference>
<reference evidence="10" key="1">
    <citation type="submission" date="2022-10" db="EMBL/GenBank/DDBJ databases">
        <title>Host association and intracellularity evolved multiple times independently in the Rickettsiales.</title>
        <authorList>
            <person name="Castelli M."/>
            <person name="Nardi T."/>
            <person name="Gammuto L."/>
            <person name="Bellinzona G."/>
            <person name="Sabaneyeva E."/>
            <person name="Potekhin A."/>
            <person name="Serra V."/>
            <person name="Petroni G."/>
            <person name="Sassera D."/>
        </authorList>
    </citation>
    <scope>NUCLEOTIDE SEQUENCE [LARGE SCALE GENOMIC DNA]</scope>
    <source>
        <strain evidence="10">US_Bl 11III1</strain>
    </source>
</reference>
<evidence type="ECO:0000256" key="6">
    <source>
        <dbReference type="ARBA" id="ARBA00022737"/>
    </source>
</evidence>
<dbReference type="NCBIfam" id="NF001484">
    <property type="entry name" value="PRK00331.1"/>
    <property type="match status" value="1"/>
</dbReference>
<keyword evidence="7" id="KW-0315">Glutamine amidotransferase</keyword>
<keyword evidence="4 10" id="KW-0032">Aminotransferase</keyword>
<evidence type="ECO:0000259" key="8">
    <source>
        <dbReference type="PROSITE" id="PS51278"/>
    </source>
</evidence>
<dbReference type="EMBL" id="CP110343">
    <property type="protein sequence ID" value="WPX97935.1"/>
    <property type="molecule type" value="Genomic_DNA"/>
</dbReference>
<evidence type="ECO:0000256" key="4">
    <source>
        <dbReference type="ARBA" id="ARBA00022576"/>
    </source>
</evidence>
<dbReference type="InterPro" id="IPR001347">
    <property type="entry name" value="SIS_dom"/>
</dbReference>
<feature type="domain" description="SIS" evidence="9">
    <location>
        <begin position="457"/>
        <end position="599"/>
    </location>
</feature>
<dbReference type="PROSITE" id="PS51464">
    <property type="entry name" value="SIS"/>
    <property type="match status" value="2"/>
</dbReference>
<dbReference type="NCBIfam" id="TIGR01135">
    <property type="entry name" value="glmS"/>
    <property type="match status" value="1"/>
</dbReference>
<dbReference type="InterPro" id="IPR005855">
    <property type="entry name" value="GFAT"/>
</dbReference>